<name>C2FU12_SPHSI</name>
<dbReference type="Gene3D" id="3.90.79.10">
    <property type="entry name" value="Nucleoside Triphosphate Pyrophosphohydrolase"/>
    <property type="match status" value="1"/>
</dbReference>
<feature type="domain" description="Nudix hydrolase" evidence="3">
    <location>
        <begin position="72"/>
        <end position="199"/>
    </location>
</feature>
<dbReference type="EMBL" id="ACHB01000018">
    <property type="protein sequence ID" value="EEI93642.1"/>
    <property type="molecule type" value="Genomic_DNA"/>
</dbReference>
<dbReference type="PANTHER" id="PTHR43736">
    <property type="entry name" value="ADP-RIBOSE PYROPHOSPHATASE"/>
    <property type="match status" value="1"/>
</dbReference>
<proteinExistence type="inferred from homology"/>
<organism evidence="4 5">
    <name type="scientific">Sphingobacterium spiritivorum ATCC 33300</name>
    <dbReference type="NCBI Taxonomy" id="525372"/>
    <lineage>
        <taxon>Bacteria</taxon>
        <taxon>Pseudomonadati</taxon>
        <taxon>Bacteroidota</taxon>
        <taxon>Sphingobacteriia</taxon>
        <taxon>Sphingobacteriales</taxon>
        <taxon>Sphingobacteriaceae</taxon>
        <taxon>Sphingobacterium</taxon>
    </lineage>
</organism>
<dbReference type="AlphaFoldDB" id="C2FU12"/>
<keyword evidence="1 2" id="KW-0378">Hydrolase</keyword>
<dbReference type="InterPro" id="IPR000086">
    <property type="entry name" value="NUDIX_hydrolase_dom"/>
</dbReference>
<dbReference type="PRINTS" id="PR00502">
    <property type="entry name" value="NUDIXFAMILY"/>
</dbReference>
<dbReference type="CDD" id="cd03673">
    <property type="entry name" value="NUDIX_Ap6A_hydrolase"/>
    <property type="match status" value="1"/>
</dbReference>
<dbReference type="PROSITE" id="PS00893">
    <property type="entry name" value="NUDIX_BOX"/>
    <property type="match status" value="1"/>
</dbReference>
<comment type="caution">
    <text evidence="4">The sequence shown here is derived from an EMBL/GenBank/DDBJ whole genome shotgun (WGS) entry which is preliminary data.</text>
</comment>
<dbReference type="Pfam" id="PF00293">
    <property type="entry name" value="NUDIX"/>
    <property type="match status" value="1"/>
</dbReference>
<protein>
    <submittedName>
        <fullName evidence="4">Hydrolase, NUDIX family</fullName>
    </submittedName>
</protein>
<accession>C2FU12</accession>
<dbReference type="PANTHER" id="PTHR43736:SF1">
    <property type="entry name" value="DIHYDRONEOPTERIN TRIPHOSPHATE DIPHOSPHATASE"/>
    <property type="match status" value="1"/>
</dbReference>
<evidence type="ECO:0000256" key="2">
    <source>
        <dbReference type="RuleBase" id="RU003476"/>
    </source>
</evidence>
<dbReference type="PROSITE" id="PS51462">
    <property type="entry name" value="NUDIX"/>
    <property type="match status" value="1"/>
</dbReference>
<reference evidence="4 5" key="1">
    <citation type="submission" date="2009-01" db="EMBL/GenBank/DDBJ databases">
        <authorList>
            <person name="Qin X."/>
            <person name="Bachman B."/>
            <person name="Battles P."/>
            <person name="Bell A."/>
            <person name="Bess C."/>
            <person name="Bickham C."/>
            <person name="Chaboub L."/>
            <person name="Chen D."/>
            <person name="Coyle M."/>
            <person name="Deiros D.R."/>
            <person name="Dinh H."/>
            <person name="Forbes L."/>
            <person name="Fowler G."/>
            <person name="Francisco L."/>
            <person name="Fu Q."/>
            <person name="Gubbala S."/>
            <person name="Hale W."/>
            <person name="Han Y."/>
            <person name="Hemphill L."/>
            <person name="Highlander S.K."/>
            <person name="Hirani K."/>
            <person name="Hogues M."/>
            <person name="Jackson L."/>
            <person name="Jakkamsetti A."/>
            <person name="Javaid M."/>
            <person name="Jiang H."/>
            <person name="Korchina V."/>
            <person name="Kovar C."/>
            <person name="Lara F."/>
            <person name="Lee S."/>
            <person name="Mata R."/>
            <person name="Mathew T."/>
            <person name="Moen C."/>
            <person name="Morales K."/>
            <person name="Munidasa M."/>
            <person name="Nazareth L."/>
            <person name="Ngo R."/>
            <person name="Nguyen L."/>
            <person name="Okwuonu G."/>
            <person name="Ongeri F."/>
            <person name="Patil S."/>
            <person name="Petrosino J."/>
            <person name="Pham C."/>
            <person name="Pham P."/>
            <person name="Pu L.-L."/>
            <person name="Puazo M."/>
            <person name="Raj R."/>
            <person name="Reid J."/>
            <person name="Rouhana J."/>
            <person name="Saada N."/>
            <person name="Shang Y."/>
            <person name="Simmons D."/>
            <person name="Thornton R."/>
            <person name="Warren J."/>
            <person name="Weissenberger G."/>
            <person name="Zhang J."/>
            <person name="Zhang L."/>
            <person name="Zhou C."/>
            <person name="Zhu D."/>
            <person name="Muzny D."/>
            <person name="Worley K."/>
            <person name="Gibbs R."/>
        </authorList>
    </citation>
    <scope>NUCLEOTIDE SEQUENCE [LARGE SCALE GENOMIC DNA]</scope>
    <source>
        <strain evidence="4 5">ATCC 33300</strain>
    </source>
</reference>
<dbReference type="SUPFAM" id="SSF55811">
    <property type="entry name" value="Nudix"/>
    <property type="match status" value="1"/>
</dbReference>
<dbReference type="GO" id="GO:0016787">
    <property type="term" value="F:hydrolase activity"/>
    <property type="evidence" value="ECO:0007669"/>
    <property type="project" value="UniProtKB-KW"/>
</dbReference>
<dbReference type="InterPro" id="IPR020476">
    <property type="entry name" value="Nudix_hydrolase"/>
</dbReference>
<gene>
    <name evidence="4" type="ORF">HMPREF0765_0794</name>
</gene>
<evidence type="ECO:0000259" key="3">
    <source>
        <dbReference type="PROSITE" id="PS51462"/>
    </source>
</evidence>
<sequence length="203" mass="23517">MQQIYKIYMNQSVLILTDFVPKNIENPQTIGIQEIDLEKLFAQSAQSATPVTYLYIHPEFEVVFKKILDKARIIKAAGGLVENGEGGYLFIFRLGHWDLPKGKVEESEKMKVAAVREVEEETGVKIDYLGPKLITTYHTYYMRGKFVLKATNWYRMGINKVPKLIPQHEEDITEAEWLTPARLKKVKENTYPLILDVIKKIRK</sequence>
<dbReference type="Proteomes" id="UP000006241">
    <property type="component" value="Unassembled WGS sequence"/>
</dbReference>
<evidence type="ECO:0000256" key="1">
    <source>
        <dbReference type="ARBA" id="ARBA00022801"/>
    </source>
</evidence>
<dbReference type="InterPro" id="IPR015797">
    <property type="entry name" value="NUDIX_hydrolase-like_dom_sf"/>
</dbReference>
<dbReference type="InterPro" id="IPR020084">
    <property type="entry name" value="NUDIX_hydrolase_CS"/>
</dbReference>
<evidence type="ECO:0000313" key="4">
    <source>
        <dbReference type="EMBL" id="EEI93642.1"/>
    </source>
</evidence>
<evidence type="ECO:0000313" key="5">
    <source>
        <dbReference type="Proteomes" id="UP000006241"/>
    </source>
</evidence>
<dbReference type="HOGENOM" id="CLU_104636_0_0_10"/>
<comment type="similarity">
    <text evidence="2">Belongs to the Nudix hydrolase family.</text>
</comment>